<evidence type="ECO:0000313" key="2">
    <source>
        <dbReference type="Proteomes" id="UP000030661"/>
    </source>
</evidence>
<proteinExistence type="predicted"/>
<evidence type="ECO:0000313" key="1">
    <source>
        <dbReference type="EMBL" id="GAK61645.1"/>
    </source>
</evidence>
<reference evidence="1" key="1">
    <citation type="journal article" date="2015" name="PeerJ">
        <title>First genomic representation of candidate bacterial phylum KSB3 points to enhanced environmental sensing as a trigger of wastewater bulking.</title>
        <authorList>
            <person name="Sekiguchi Y."/>
            <person name="Ohashi A."/>
            <person name="Parks D.H."/>
            <person name="Yamauchi T."/>
            <person name="Tyson G.W."/>
            <person name="Hugenholtz P."/>
        </authorList>
    </citation>
    <scope>NUCLEOTIDE SEQUENCE [LARGE SCALE GENOMIC DNA]</scope>
</reference>
<name>A0A081CAP0_VECG1</name>
<sequence length="69" mass="8242">MKFQTLPGIIPRFYEGYEVLLTNPKKMFQTLPGIIPRFYAGWLPDKYREVLCFKPFQGLFRVSTRRVKL</sequence>
<accession>A0A081CAP0</accession>
<gene>
    <name evidence="1" type="ORF">U27_01546</name>
</gene>
<keyword evidence="2" id="KW-1185">Reference proteome</keyword>
<dbReference type="AlphaFoldDB" id="A0A081CAP0"/>
<organism evidence="1">
    <name type="scientific">Vecturithrix granuli</name>
    <dbReference type="NCBI Taxonomy" id="1499967"/>
    <lineage>
        <taxon>Bacteria</taxon>
        <taxon>Candidatus Moduliflexota</taxon>
        <taxon>Candidatus Vecturitrichia</taxon>
        <taxon>Candidatus Vecturitrichales</taxon>
        <taxon>Candidatus Vecturitrichaceae</taxon>
        <taxon>Candidatus Vecturithrix</taxon>
    </lineage>
</organism>
<protein>
    <submittedName>
        <fullName evidence="1">Uncharacterized protein</fullName>
    </submittedName>
</protein>
<dbReference type="Proteomes" id="UP000030661">
    <property type="component" value="Unassembled WGS sequence"/>
</dbReference>
<dbReference type="EMBL" id="DF820481">
    <property type="protein sequence ID" value="GAK61645.1"/>
    <property type="molecule type" value="Genomic_DNA"/>
</dbReference>
<dbReference type="HOGENOM" id="CLU_2840899_0_0_0"/>